<feature type="domain" description="PH" evidence="3">
    <location>
        <begin position="51"/>
        <end position="166"/>
    </location>
</feature>
<reference evidence="5" key="1">
    <citation type="submission" date="2016-10" db="EMBL/GenBank/DDBJ databases">
        <authorList>
            <person name="Varghese N."/>
            <person name="Submissions S."/>
        </authorList>
    </citation>
    <scope>NUCLEOTIDE SEQUENCE [LARGE SCALE GENOMIC DNA]</scope>
    <source>
        <strain evidence="5">DSM 44260</strain>
    </source>
</reference>
<feature type="region of interest" description="Disordered" evidence="1">
    <location>
        <begin position="171"/>
        <end position="200"/>
    </location>
</feature>
<evidence type="ECO:0000313" key="5">
    <source>
        <dbReference type="Proteomes" id="UP000199051"/>
    </source>
</evidence>
<organism evidence="4 5">
    <name type="scientific">Actinokineospora terrae</name>
    <dbReference type="NCBI Taxonomy" id="155974"/>
    <lineage>
        <taxon>Bacteria</taxon>
        <taxon>Bacillati</taxon>
        <taxon>Actinomycetota</taxon>
        <taxon>Actinomycetes</taxon>
        <taxon>Pseudonocardiales</taxon>
        <taxon>Pseudonocardiaceae</taxon>
        <taxon>Actinokineospora</taxon>
    </lineage>
</organism>
<evidence type="ECO:0000313" key="4">
    <source>
        <dbReference type="EMBL" id="SER53970.1"/>
    </source>
</evidence>
<name>A0A1H9Q0K4_9PSEU</name>
<evidence type="ECO:0000259" key="3">
    <source>
        <dbReference type="Pfam" id="PF25362"/>
    </source>
</evidence>
<dbReference type="Proteomes" id="UP000199051">
    <property type="component" value="Unassembled WGS sequence"/>
</dbReference>
<dbReference type="EMBL" id="FOGI01000004">
    <property type="protein sequence ID" value="SER53970.1"/>
    <property type="molecule type" value="Genomic_DNA"/>
</dbReference>
<keyword evidence="2" id="KW-0812">Transmembrane</keyword>
<dbReference type="RefSeq" id="WP_218150633.1">
    <property type="nucleotide sequence ID" value="NZ_FOGI01000004.1"/>
</dbReference>
<accession>A0A1H9Q0K4</accession>
<dbReference type="InterPro" id="IPR057446">
    <property type="entry name" value="PH_bac"/>
</dbReference>
<evidence type="ECO:0000256" key="1">
    <source>
        <dbReference type="SAM" id="MobiDB-lite"/>
    </source>
</evidence>
<dbReference type="AlphaFoldDB" id="A0A1H9Q0K4"/>
<proteinExistence type="predicted"/>
<keyword evidence="2" id="KW-0472">Membrane</keyword>
<protein>
    <recommendedName>
        <fullName evidence="3">PH domain-containing protein</fullName>
    </recommendedName>
</protein>
<feature type="transmembrane region" description="Helical" evidence="2">
    <location>
        <begin position="6"/>
        <end position="25"/>
    </location>
</feature>
<feature type="compositionally biased region" description="Polar residues" evidence="1">
    <location>
        <begin position="174"/>
        <end position="186"/>
    </location>
</feature>
<evidence type="ECO:0000256" key="2">
    <source>
        <dbReference type="SAM" id="Phobius"/>
    </source>
</evidence>
<gene>
    <name evidence="4" type="ORF">SAMN04487818_10438</name>
</gene>
<sequence length="200" mass="21098">MNRLTLTLLFLAGLALLVLLMWWGYRNRARRQAKVLPPFPDAPAALLAAVRDGSAVTLLPPSTGVYASTVTAASWQDRVAVGDLGFRADATAHLVTDGLLLDRVGATPVWIPAASVREARTEAGIAGKVMGGDGVLVVRWAVDGHEFDTGFRADDKDDYDLWVPAVRALRPTGSADSNGSTPTGTPVSAPAPTPEVRDGE</sequence>
<keyword evidence="5" id="KW-1185">Reference proteome</keyword>
<dbReference type="Pfam" id="PF25362">
    <property type="entry name" value="bPH_11"/>
    <property type="match status" value="1"/>
</dbReference>
<keyword evidence="2" id="KW-1133">Transmembrane helix</keyword>
<dbReference type="STRING" id="155974.SAMN04487818_10438"/>